<dbReference type="InterPro" id="IPR004101">
    <property type="entry name" value="Mur_ligase_C"/>
</dbReference>
<feature type="domain" description="Mur ligase C-terminal" evidence="10">
    <location>
        <begin position="320"/>
        <end position="434"/>
    </location>
</feature>
<dbReference type="InterPro" id="IPR013221">
    <property type="entry name" value="Mur_ligase_cen"/>
</dbReference>
<dbReference type="GO" id="GO:0005524">
    <property type="term" value="F:ATP binding"/>
    <property type="evidence" value="ECO:0007669"/>
    <property type="project" value="UniProtKB-KW"/>
</dbReference>
<keyword evidence="5" id="KW-0436">Ligase</keyword>
<comment type="catalytic activity">
    <reaction evidence="8">
        <text>UDP-N-acetyl-alpha-D-muramate + L-alanine + ATP = UDP-N-acetyl-alpha-D-muramoyl-L-alanine + ADP + phosphate + H(+)</text>
        <dbReference type="Rhea" id="RHEA:23372"/>
        <dbReference type="ChEBI" id="CHEBI:15378"/>
        <dbReference type="ChEBI" id="CHEBI:30616"/>
        <dbReference type="ChEBI" id="CHEBI:43474"/>
        <dbReference type="ChEBI" id="CHEBI:57972"/>
        <dbReference type="ChEBI" id="CHEBI:70757"/>
        <dbReference type="ChEBI" id="CHEBI:83898"/>
        <dbReference type="ChEBI" id="CHEBI:456216"/>
        <dbReference type="EC" id="6.3.2.8"/>
    </reaction>
</comment>
<dbReference type="Pfam" id="PF08245">
    <property type="entry name" value="Mur_ligase_M"/>
    <property type="match status" value="1"/>
</dbReference>
<evidence type="ECO:0000256" key="7">
    <source>
        <dbReference type="ARBA" id="ARBA00022840"/>
    </source>
</evidence>
<dbReference type="PANTHER" id="PTHR43445">
    <property type="entry name" value="UDP-N-ACETYLMURAMATE--L-ALANINE LIGASE-RELATED"/>
    <property type="match status" value="1"/>
</dbReference>
<keyword evidence="6" id="KW-0547">Nucleotide-binding</keyword>
<dbReference type="GO" id="GO:0005737">
    <property type="term" value="C:cytoplasm"/>
    <property type="evidence" value="ECO:0007669"/>
    <property type="project" value="UniProtKB-SubCell"/>
</dbReference>
<sequence length="470" mass="52152">MLALKQGFDVSGSDISWSNNMDNLQEAGVKVYLGHSIVCMESTGKRPDAIIISSCIPKDNEEIVHAVSLGIPIYKRDSWLRRITEQYNLIAIAGTHGKSTTTAMLSYVLHAMGDDLIAVVGAQVPQLSEGNIIPGNGPNFVLEADEYDCCFLGLSPSIAVVTNVEWDHVDLFDDEEHVQRIFRMFVQQIKSGGHLIMCGDGAGAHSLLRDCKPKTLSSKYICSGSLVSDADFAVTTYGMSSKMDWHASSITINSQGGQDYILHHKEWPLAEVSLKLPGDHNVLNSLAVIATIANLIKDKDVHDIVNLVKYHLSKFEGISRRFEFIGKVNGCCVYDDYAHHPTEIRATLQAARQRFPFQPLWVVFQPHSFSRIAAFMKDFSTSFIDADYVIITEVFTPREKHTENSYGKDLATLISDPASEYIPKMVDVLEKLVLEISAQRNQETIVFTIGTDGEITALGPKLLRRLQDIS</sequence>
<dbReference type="Gene3D" id="3.40.1190.10">
    <property type="entry name" value="Mur-like, catalytic domain"/>
    <property type="match status" value="1"/>
</dbReference>
<feature type="domain" description="Mur ligase central" evidence="11">
    <location>
        <begin position="92"/>
        <end position="291"/>
    </location>
</feature>
<feature type="domain" description="Mur ligase N-terminal catalytic" evidence="9">
    <location>
        <begin position="3"/>
        <end position="87"/>
    </location>
</feature>
<dbReference type="InterPro" id="IPR036615">
    <property type="entry name" value="Mur_ligase_C_dom_sf"/>
</dbReference>
<dbReference type="Pfam" id="PF01225">
    <property type="entry name" value="Mur_ligase"/>
    <property type="match status" value="1"/>
</dbReference>
<gene>
    <name evidence="12" type="ORF">M5K25_001905</name>
</gene>
<comment type="caution">
    <text evidence="12">The sequence shown here is derived from an EMBL/GenBank/DDBJ whole genome shotgun (WGS) entry which is preliminary data.</text>
</comment>
<dbReference type="InterPro" id="IPR005758">
    <property type="entry name" value="UDP-N-AcMur_Ala_ligase_MurC"/>
</dbReference>
<evidence type="ECO:0000256" key="8">
    <source>
        <dbReference type="ARBA" id="ARBA00047833"/>
    </source>
</evidence>
<accession>A0ABD0VRN5</accession>
<dbReference type="EC" id="6.3.2.8" evidence="3"/>
<evidence type="ECO:0000256" key="6">
    <source>
        <dbReference type="ARBA" id="ARBA00022741"/>
    </source>
</evidence>
<comment type="pathway">
    <text evidence="2">Cell wall biogenesis; peptidoglycan biosynthesis.</text>
</comment>
<dbReference type="InterPro" id="IPR000713">
    <property type="entry name" value="Mur_ligase_N"/>
</dbReference>
<evidence type="ECO:0000313" key="13">
    <source>
        <dbReference type="Proteomes" id="UP001552299"/>
    </source>
</evidence>
<evidence type="ECO:0000256" key="3">
    <source>
        <dbReference type="ARBA" id="ARBA00012211"/>
    </source>
</evidence>
<dbReference type="EMBL" id="JANQDX010000002">
    <property type="protein sequence ID" value="KAL0927705.1"/>
    <property type="molecule type" value="Genomic_DNA"/>
</dbReference>
<dbReference type="SUPFAM" id="SSF53623">
    <property type="entry name" value="MurD-like peptide ligases, catalytic domain"/>
    <property type="match status" value="1"/>
</dbReference>
<name>A0ABD0VRN5_DENTH</name>
<evidence type="ECO:0000313" key="12">
    <source>
        <dbReference type="EMBL" id="KAL0927705.1"/>
    </source>
</evidence>
<organism evidence="12 13">
    <name type="scientific">Dendrobium thyrsiflorum</name>
    <name type="common">Pinecone-like raceme dendrobium</name>
    <name type="synonym">Orchid</name>
    <dbReference type="NCBI Taxonomy" id="117978"/>
    <lineage>
        <taxon>Eukaryota</taxon>
        <taxon>Viridiplantae</taxon>
        <taxon>Streptophyta</taxon>
        <taxon>Embryophyta</taxon>
        <taxon>Tracheophyta</taxon>
        <taxon>Spermatophyta</taxon>
        <taxon>Magnoliopsida</taxon>
        <taxon>Liliopsida</taxon>
        <taxon>Asparagales</taxon>
        <taxon>Orchidaceae</taxon>
        <taxon>Epidendroideae</taxon>
        <taxon>Malaxideae</taxon>
        <taxon>Dendrobiinae</taxon>
        <taxon>Dendrobium</taxon>
    </lineage>
</organism>
<dbReference type="GO" id="GO:0008763">
    <property type="term" value="F:UDP-N-acetylmuramate-L-alanine ligase activity"/>
    <property type="evidence" value="ECO:0007669"/>
    <property type="project" value="UniProtKB-EC"/>
</dbReference>
<keyword evidence="4" id="KW-0963">Cytoplasm</keyword>
<evidence type="ECO:0000259" key="10">
    <source>
        <dbReference type="Pfam" id="PF02875"/>
    </source>
</evidence>
<evidence type="ECO:0000256" key="5">
    <source>
        <dbReference type="ARBA" id="ARBA00022598"/>
    </source>
</evidence>
<evidence type="ECO:0000256" key="1">
    <source>
        <dbReference type="ARBA" id="ARBA00004496"/>
    </source>
</evidence>
<dbReference type="Pfam" id="PF02875">
    <property type="entry name" value="Mur_ligase_C"/>
    <property type="match status" value="1"/>
</dbReference>
<comment type="subcellular location">
    <subcellularLocation>
        <location evidence="1">Cytoplasm</location>
    </subcellularLocation>
</comment>
<dbReference type="Proteomes" id="UP001552299">
    <property type="component" value="Unassembled WGS sequence"/>
</dbReference>
<protein>
    <recommendedName>
        <fullName evidence="3">UDP-N-acetylmuramate--L-alanine ligase</fullName>
        <ecNumber evidence="3">6.3.2.8</ecNumber>
    </recommendedName>
</protein>
<dbReference type="Gene3D" id="3.90.190.20">
    <property type="entry name" value="Mur ligase, C-terminal domain"/>
    <property type="match status" value="1"/>
</dbReference>
<dbReference type="PANTHER" id="PTHR43445:SF3">
    <property type="entry name" value="UDP-N-ACETYLMURAMATE--L-ALANINE LIGASE"/>
    <property type="match status" value="1"/>
</dbReference>
<reference evidence="12 13" key="1">
    <citation type="journal article" date="2024" name="Plant Biotechnol. J.">
        <title>Dendrobium thyrsiflorum genome and its molecular insights into genes involved in important horticultural traits.</title>
        <authorList>
            <person name="Chen B."/>
            <person name="Wang J.Y."/>
            <person name="Zheng P.J."/>
            <person name="Li K.L."/>
            <person name="Liang Y.M."/>
            <person name="Chen X.F."/>
            <person name="Zhang C."/>
            <person name="Zhao X."/>
            <person name="He X."/>
            <person name="Zhang G.Q."/>
            <person name="Liu Z.J."/>
            <person name="Xu Q."/>
        </authorList>
    </citation>
    <scope>NUCLEOTIDE SEQUENCE [LARGE SCALE GENOMIC DNA]</scope>
    <source>
        <strain evidence="12">GZMU011</strain>
    </source>
</reference>
<evidence type="ECO:0000256" key="2">
    <source>
        <dbReference type="ARBA" id="ARBA00004752"/>
    </source>
</evidence>
<dbReference type="InterPro" id="IPR036565">
    <property type="entry name" value="Mur-like_cat_sf"/>
</dbReference>
<keyword evidence="7" id="KW-0067">ATP-binding</keyword>
<evidence type="ECO:0000259" key="9">
    <source>
        <dbReference type="Pfam" id="PF01225"/>
    </source>
</evidence>
<dbReference type="AlphaFoldDB" id="A0ABD0VRN5"/>
<dbReference type="NCBIfam" id="TIGR01082">
    <property type="entry name" value="murC"/>
    <property type="match status" value="1"/>
</dbReference>
<keyword evidence="13" id="KW-1185">Reference proteome</keyword>
<dbReference type="Gene3D" id="3.40.50.720">
    <property type="entry name" value="NAD(P)-binding Rossmann-like Domain"/>
    <property type="match status" value="1"/>
</dbReference>
<evidence type="ECO:0000259" key="11">
    <source>
        <dbReference type="Pfam" id="PF08245"/>
    </source>
</evidence>
<dbReference type="SUPFAM" id="SSF51984">
    <property type="entry name" value="MurCD N-terminal domain"/>
    <property type="match status" value="1"/>
</dbReference>
<dbReference type="InterPro" id="IPR050061">
    <property type="entry name" value="MurCDEF_pg_biosynth"/>
</dbReference>
<proteinExistence type="predicted"/>
<evidence type="ECO:0000256" key="4">
    <source>
        <dbReference type="ARBA" id="ARBA00022490"/>
    </source>
</evidence>
<dbReference type="SUPFAM" id="SSF53244">
    <property type="entry name" value="MurD-like peptide ligases, peptide-binding domain"/>
    <property type="match status" value="1"/>
</dbReference>